<dbReference type="PANTHER" id="PTHR38439:SF3">
    <property type="entry name" value="COPPER-RESISTANT CUPROPROTEIN COPI"/>
    <property type="match status" value="1"/>
</dbReference>
<dbReference type="SUPFAM" id="SSF49503">
    <property type="entry name" value="Cupredoxins"/>
    <property type="match status" value="1"/>
</dbReference>
<evidence type="ECO:0000259" key="4">
    <source>
        <dbReference type="Pfam" id="PF00127"/>
    </source>
</evidence>
<evidence type="ECO:0000256" key="1">
    <source>
        <dbReference type="ARBA" id="ARBA00022723"/>
    </source>
</evidence>
<dbReference type="Proteomes" id="UP000219331">
    <property type="component" value="Unassembled WGS sequence"/>
</dbReference>
<dbReference type="InterPro" id="IPR000923">
    <property type="entry name" value="BlueCu_1"/>
</dbReference>
<dbReference type="CDD" id="cd04211">
    <property type="entry name" value="Cupredoxin_like_2"/>
    <property type="match status" value="1"/>
</dbReference>
<keyword evidence="3" id="KW-0732">Signal</keyword>
<gene>
    <name evidence="5" type="ORF">SAMN05421512_11493</name>
</gene>
<organism evidence="5 6">
    <name type="scientific">Stappia indica</name>
    <dbReference type="NCBI Taxonomy" id="538381"/>
    <lineage>
        <taxon>Bacteria</taxon>
        <taxon>Pseudomonadati</taxon>
        <taxon>Pseudomonadota</taxon>
        <taxon>Alphaproteobacteria</taxon>
        <taxon>Hyphomicrobiales</taxon>
        <taxon>Stappiaceae</taxon>
        <taxon>Stappia</taxon>
    </lineage>
</organism>
<keyword evidence="6" id="KW-1185">Reference proteome</keyword>
<feature type="domain" description="Blue (type 1) copper" evidence="4">
    <location>
        <begin position="54"/>
        <end position="161"/>
    </location>
</feature>
<protein>
    <submittedName>
        <fullName evidence="5">Uncharacterized copper-binding protein, cupredoxin-like subfamily</fullName>
    </submittedName>
</protein>
<dbReference type="PROSITE" id="PS00079">
    <property type="entry name" value="MULTICOPPER_OXIDASE1"/>
    <property type="match status" value="1"/>
</dbReference>
<dbReference type="EMBL" id="OBML01000014">
    <property type="protein sequence ID" value="SOC25501.1"/>
    <property type="molecule type" value="Genomic_DNA"/>
</dbReference>
<sequence length="164" mass="17707">MQTKTMKMLAVALCALALGQGDAIAAGTHAGGHGDKMAAGTPGEASQATRTVRVELKETEDGMTIDPAALQVHQGETIRFLVRNVGEIEHEFVIDTPVRNQEHKKVMAQFPDMEHDDPNSIRLEPGAEGEVVWTFSNTGSFEFACLIPGHYESGMHGDIDVAHK</sequence>
<reference evidence="5 6" key="1">
    <citation type="submission" date="2017-08" db="EMBL/GenBank/DDBJ databases">
        <authorList>
            <person name="de Groot N.N."/>
        </authorList>
    </citation>
    <scope>NUCLEOTIDE SEQUENCE [LARGE SCALE GENOMIC DNA]</scope>
    <source>
        <strain evidence="5 6">USBA 352</strain>
    </source>
</reference>
<evidence type="ECO:0000256" key="3">
    <source>
        <dbReference type="SAM" id="SignalP"/>
    </source>
</evidence>
<evidence type="ECO:0000313" key="5">
    <source>
        <dbReference type="EMBL" id="SOC25501.1"/>
    </source>
</evidence>
<accession>A0A285TQ99</accession>
<dbReference type="STRING" id="538381.GCA_001696535_00482"/>
<dbReference type="PANTHER" id="PTHR38439">
    <property type="entry name" value="AURACYANIN-B"/>
    <property type="match status" value="1"/>
</dbReference>
<keyword evidence="1" id="KW-0479">Metal-binding</keyword>
<dbReference type="GO" id="GO:0005507">
    <property type="term" value="F:copper ion binding"/>
    <property type="evidence" value="ECO:0007669"/>
    <property type="project" value="InterPro"/>
</dbReference>
<feature type="chain" id="PRO_5012086402" evidence="3">
    <location>
        <begin position="26"/>
        <end position="164"/>
    </location>
</feature>
<keyword evidence="2" id="KW-0186">Copper</keyword>
<dbReference type="InterPro" id="IPR050845">
    <property type="entry name" value="Cu-binding_ET"/>
</dbReference>
<evidence type="ECO:0000313" key="6">
    <source>
        <dbReference type="Proteomes" id="UP000219331"/>
    </source>
</evidence>
<feature type="signal peptide" evidence="3">
    <location>
        <begin position="1"/>
        <end position="25"/>
    </location>
</feature>
<evidence type="ECO:0000256" key="2">
    <source>
        <dbReference type="ARBA" id="ARBA00023008"/>
    </source>
</evidence>
<name>A0A285TQ99_9HYPH</name>
<dbReference type="AlphaFoldDB" id="A0A285TQ99"/>
<dbReference type="InterPro" id="IPR033138">
    <property type="entry name" value="Cu_oxidase_CS"/>
</dbReference>
<dbReference type="Gene3D" id="2.60.40.420">
    <property type="entry name" value="Cupredoxins - blue copper proteins"/>
    <property type="match status" value="1"/>
</dbReference>
<dbReference type="GO" id="GO:0009055">
    <property type="term" value="F:electron transfer activity"/>
    <property type="evidence" value="ECO:0007669"/>
    <property type="project" value="InterPro"/>
</dbReference>
<dbReference type="Pfam" id="PF00127">
    <property type="entry name" value="Copper-bind"/>
    <property type="match status" value="1"/>
</dbReference>
<dbReference type="InterPro" id="IPR008972">
    <property type="entry name" value="Cupredoxin"/>
</dbReference>
<proteinExistence type="predicted"/>